<evidence type="ECO:0000313" key="3">
    <source>
        <dbReference type="Proteomes" id="UP000255165"/>
    </source>
</evidence>
<reference evidence="3" key="1">
    <citation type="submission" date="2018-06" db="EMBL/GenBank/DDBJ databases">
        <authorList>
            <person name="Feng T."/>
            <person name="Jeon C.O."/>
        </authorList>
    </citation>
    <scope>NUCLEOTIDE SEQUENCE [LARGE SCALE GENOMIC DNA]</scope>
    <source>
        <strain evidence="3">S23</strain>
    </source>
</reference>
<accession>A0A370MW27</accession>
<gene>
    <name evidence="2" type="ORF">DN412_42545</name>
</gene>
<dbReference type="AlphaFoldDB" id="A0A370MW27"/>
<protein>
    <submittedName>
        <fullName evidence="2">Uncharacterized protein</fullName>
    </submittedName>
</protein>
<name>A0A370MW27_9BURK</name>
<comment type="caution">
    <text evidence="2">The sequence shown here is derived from an EMBL/GenBank/DDBJ whole genome shotgun (WGS) entry which is preliminary data.</text>
</comment>
<keyword evidence="3" id="KW-1185">Reference proteome</keyword>
<keyword evidence="1" id="KW-0560">Oxidoreductase</keyword>
<dbReference type="InterPro" id="IPR042098">
    <property type="entry name" value="TauD-like_sf"/>
</dbReference>
<sequence length="142" mass="16286">MYGLTQRTVNLSTLNPSRRTTGDPRKSDNLLGDSWRRAVWRVTRVRRPHLCSMSFDYRDNVGIRWDGLTMSPYGGIAEALLPKLVRVLAEAFHRDGFEHEWTSPDEILVIDNWRVLHARPAIPASGVERELERVLVGDTLYA</sequence>
<dbReference type="EMBL" id="QKWJ01000200">
    <property type="protein sequence ID" value="RDJ97387.1"/>
    <property type="molecule type" value="Genomic_DNA"/>
</dbReference>
<dbReference type="GO" id="GO:0016706">
    <property type="term" value="F:2-oxoglutarate-dependent dioxygenase activity"/>
    <property type="evidence" value="ECO:0007669"/>
    <property type="project" value="UniProtKB-ARBA"/>
</dbReference>
<dbReference type="SUPFAM" id="SSF51197">
    <property type="entry name" value="Clavaminate synthase-like"/>
    <property type="match status" value="1"/>
</dbReference>
<evidence type="ECO:0000256" key="1">
    <source>
        <dbReference type="ARBA" id="ARBA00023002"/>
    </source>
</evidence>
<dbReference type="Proteomes" id="UP000255165">
    <property type="component" value="Unassembled WGS sequence"/>
</dbReference>
<organism evidence="2 3">
    <name type="scientific">Cupriavidus lacunae</name>
    <dbReference type="NCBI Taxonomy" id="2666307"/>
    <lineage>
        <taxon>Bacteria</taxon>
        <taxon>Pseudomonadati</taxon>
        <taxon>Pseudomonadota</taxon>
        <taxon>Betaproteobacteria</taxon>
        <taxon>Burkholderiales</taxon>
        <taxon>Burkholderiaceae</taxon>
        <taxon>Cupriavidus</taxon>
    </lineage>
</organism>
<proteinExistence type="predicted"/>
<dbReference type="Gene3D" id="3.60.130.10">
    <property type="entry name" value="Clavaminate synthase-like"/>
    <property type="match status" value="1"/>
</dbReference>
<evidence type="ECO:0000313" key="2">
    <source>
        <dbReference type="EMBL" id="RDJ97387.1"/>
    </source>
</evidence>